<dbReference type="EMBL" id="JACGWV010000001">
    <property type="protein sequence ID" value="MBA8807957.1"/>
    <property type="molecule type" value="Genomic_DNA"/>
</dbReference>
<evidence type="ECO:0000313" key="3">
    <source>
        <dbReference type="EMBL" id="MBA8807957.1"/>
    </source>
</evidence>
<dbReference type="AlphaFoldDB" id="A0A7W3PDV8"/>
<dbReference type="InterPro" id="IPR003870">
    <property type="entry name" value="DUF222"/>
</dbReference>
<gene>
    <name evidence="3" type="ORF">FHX71_001899</name>
</gene>
<comment type="caution">
    <text evidence="3">The sequence shown here is derived from an EMBL/GenBank/DDBJ whole genome shotgun (WGS) entry which is preliminary data.</text>
</comment>
<dbReference type="SMART" id="SM00507">
    <property type="entry name" value="HNHc"/>
    <property type="match status" value="1"/>
</dbReference>
<sequence>MASMESNNGTGPGGVPPAGAGNGGAGASDAASAAGGAGAGAGAGAGGGAGGGAVGVGSLEGVLARIETAVGELAGLLTPEVLRGWEAPSVGRLMDAHARIRRVAGRLDGVRLTVLPRIEDDGSWRSGGMARTFASWLRLREGVSASTARKDVTTARRLATALPATRERLVNGTVGVDHARVMTEVAPTSETREDALAWLIDTRTGEPTTPEAFVHTVAVDLPDPQDDPDGTRTRDRITQVLQTAVSEGTLVTGEGLVLHEAGVLNADQFRIVARRFATVTDPDTDDLDDDKAAAGEFLDVSKTLGGYHVAGFLTDEHGLLVTTAITSLLGAPAAGDDRGPGQRRAQGLADLARLVLDTNQVSPGASIPPHLNVTVSWSELVTQVTRTRDGSCLTCGQTAPGQSRRGSGRRPGTGLTGGVAGAADPAVPAGPAETAGSPGAGAGAGAGAGPGLLSSGGGVFSESGGRVPRGLLRRLACDSAVTRVVFGPDGAVVDVGRAQRTVSGQMRRAVIARDGHCVFPGCDQPPSRCEVHHAVTHWAQGGATSVSNSALLCWFHHQLVDTRGIAMAWAGKPTTTSTTVGVLVETGWAFTDARGHRIRLPEAIEPAPDSGGSDDQAGTPPAVAA</sequence>
<dbReference type="Pfam" id="PF02720">
    <property type="entry name" value="DUF222"/>
    <property type="match status" value="3"/>
</dbReference>
<organism evidence="3 4">
    <name type="scientific">Promicromonospora sukumoe</name>
    <dbReference type="NCBI Taxonomy" id="88382"/>
    <lineage>
        <taxon>Bacteria</taxon>
        <taxon>Bacillati</taxon>
        <taxon>Actinomycetota</taxon>
        <taxon>Actinomycetes</taxon>
        <taxon>Micrococcales</taxon>
        <taxon>Promicromonosporaceae</taxon>
        <taxon>Promicromonospora</taxon>
    </lineage>
</organism>
<feature type="compositionally biased region" description="Gly residues" evidence="1">
    <location>
        <begin position="409"/>
        <end position="420"/>
    </location>
</feature>
<feature type="domain" description="HNH nuclease" evidence="2">
    <location>
        <begin position="505"/>
        <end position="558"/>
    </location>
</feature>
<evidence type="ECO:0000313" key="4">
    <source>
        <dbReference type="Proteomes" id="UP000540568"/>
    </source>
</evidence>
<feature type="compositionally biased region" description="Gly residues" evidence="1">
    <location>
        <begin position="35"/>
        <end position="44"/>
    </location>
</feature>
<evidence type="ECO:0000259" key="2">
    <source>
        <dbReference type="SMART" id="SM00507"/>
    </source>
</evidence>
<dbReference type="Proteomes" id="UP000540568">
    <property type="component" value="Unassembled WGS sequence"/>
</dbReference>
<dbReference type="InterPro" id="IPR003615">
    <property type="entry name" value="HNH_nuc"/>
</dbReference>
<reference evidence="3 4" key="1">
    <citation type="submission" date="2020-07" db="EMBL/GenBank/DDBJ databases">
        <title>Sequencing the genomes of 1000 actinobacteria strains.</title>
        <authorList>
            <person name="Klenk H.-P."/>
        </authorList>
    </citation>
    <scope>NUCLEOTIDE SEQUENCE [LARGE SCALE GENOMIC DNA]</scope>
    <source>
        <strain evidence="3 4">DSM 44121</strain>
    </source>
</reference>
<evidence type="ECO:0000256" key="1">
    <source>
        <dbReference type="SAM" id="MobiDB-lite"/>
    </source>
</evidence>
<proteinExistence type="predicted"/>
<feature type="region of interest" description="Disordered" evidence="1">
    <location>
        <begin position="391"/>
        <end position="443"/>
    </location>
</feature>
<feature type="region of interest" description="Disordered" evidence="1">
    <location>
        <begin position="603"/>
        <end position="625"/>
    </location>
</feature>
<name>A0A7W3PDV8_9MICO</name>
<feature type="compositionally biased region" description="Low complexity" evidence="1">
    <location>
        <begin position="421"/>
        <end position="437"/>
    </location>
</feature>
<keyword evidence="4" id="KW-1185">Reference proteome</keyword>
<dbReference type="CDD" id="cd00085">
    <property type="entry name" value="HNHc"/>
    <property type="match status" value="1"/>
</dbReference>
<protein>
    <recommendedName>
        <fullName evidence="2">HNH nuclease domain-containing protein</fullName>
    </recommendedName>
</protein>
<feature type="region of interest" description="Disordered" evidence="1">
    <location>
        <begin position="1"/>
        <end position="44"/>
    </location>
</feature>
<accession>A0A7W3PDV8</accession>